<organism evidence="1 2">
    <name type="scientific">Hyaloscypha hepaticicola</name>
    <dbReference type="NCBI Taxonomy" id="2082293"/>
    <lineage>
        <taxon>Eukaryota</taxon>
        <taxon>Fungi</taxon>
        <taxon>Dikarya</taxon>
        <taxon>Ascomycota</taxon>
        <taxon>Pezizomycotina</taxon>
        <taxon>Leotiomycetes</taxon>
        <taxon>Helotiales</taxon>
        <taxon>Hyaloscyphaceae</taxon>
        <taxon>Hyaloscypha</taxon>
    </lineage>
</organism>
<evidence type="ECO:0000313" key="2">
    <source>
        <dbReference type="Proteomes" id="UP000235672"/>
    </source>
</evidence>
<reference evidence="1 2" key="1">
    <citation type="submission" date="2016-05" db="EMBL/GenBank/DDBJ databases">
        <title>A degradative enzymes factory behind the ericoid mycorrhizal symbiosis.</title>
        <authorList>
            <consortium name="DOE Joint Genome Institute"/>
            <person name="Martino E."/>
            <person name="Morin E."/>
            <person name="Grelet G."/>
            <person name="Kuo A."/>
            <person name="Kohler A."/>
            <person name="Daghino S."/>
            <person name="Barry K."/>
            <person name="Choi C."/>
            <person name="Cichocki N."/>
            <person name="Clum A."/>
            <person name="Copeland A."/>
            <person name="Hainaut M."/>
            <person name="Haridas S."/>
            <person name="Labutti K."/>
            <person name="Lindquist E."/>
            <person name="Lipzen A."/>
            <person name="Khouja H.-R."/>
            <person name="Murat C."/>
            <person name="Ohm R."/>
            <person name="Olson A."/>
            <person name="Spatafora J."/>
            <person name="Veneault-Fourrey C."/>
            <person name="Henrissat B."/>
            <person name="Grigoriev I."/>
            <person name="Martin F."/>
            <person name="Perotto S."/>
        </authorList>
    </citation>
    <scope>NUCLEOTIDE SEQUENCE [LARGE SCALE GENOMIC DNA]</scope>
    <source>
        <strain evidence="1 2">UAMH 7357</strain>
    </source>
</reference>
<gene>
    <name evidence="1" type="ORF">NA56DRAFT_492722</name>
</gene>
<dbReference type="AlphaFoldDB" id="A0A2J6QEC3"/>
<protein>
    <submittedName>
        <fullName evidence="1">Uncharacterized protein</fullName>
    </submittedName>
</protein>
<sequence>MPVLHLDLRPCSVPFVVEMCSLWSTCWSMAPIRSSILTMVRRWKILQMGTLPSLVCYNRVKSFKDRQSKTRNPLTSSVASIKCHRFLQKPINRMPVMDLKPPSSISFWENVKKGSRCQRRYMMCFMGKEQRPSWNRKGRP</sequence>
<keyword evidence="2" id="KW-1185">Reference proteome</keyword>
<accession>A0A2J6QEC3</accession>
<evidence type="ECO:0000313" key="1">
    <source>
        <dbReference type="EMBL" id="PMD24610.1"/>
    </source>
</evidence>
<dbReference type="Proteomes" id="UP000235672">
    <property type="component" value="Unassembled WGS sequence"/>
</dbReference>
<proteinExistence type="predicted"/>
<dbReference type="EMBL" id="KZ613472">
    <property type="protein sequence ID" value="PMD24610.1"/>
    <property type="molecule type" value="Genomic_DNA"/>
</dbReference>
<name>A0A2J6QEC3_9HELO</name>